<protein>
    <submittedName>
        <fullName evidence="2">Uncharacterized protein</fullName>
    </submittedName>
</protein>
<evidence type="ECO:0000313" key="3">
    <source>
        <dbReference type="Proteomes" id="UP001379533"/>
    </source>
</evidence>
<evidence type="ECO:0000313" key="2">
    <source>
        <dbReference type="EMBL" id="WXA94492.1"/>
    </source>
</evidence>
<dbReference type="RefSeq" id="WP_394845100.1">
    <property type="nucleotide sequence ID" value="NZ_CP089982.1"/>
</dbReference>
<keyword evidence="3" id="KW-1185">Reference proteome</keyword>
<organism evidence="2 3">
    <name type="scientific">Pendulispora brunnea</name>
    <dbReference type="NCBI Taxonomy" id="2905690"/>
    <lineage>
        <taxon>Bacteria</taxon>
        <taxon>Pseudomonadati</taxon>
        <taxon>Myxococcota</taxon>
        <taxon>Myxococcia</taxon>
        <taxon>Myxococcales</taxon>
        <taxon>Sorangiineae</taxon>
        <taxon>Pendulisporaceae</taxon>
        <taxon>Pendulispora</taxon>
    </lineage>
</organism>
<dbReference type="EMBL" id="CP089982">
    <property type="protein sequence ID" value="WXA94492.1"/>
    <property type="molecule type" value="Genomic_DNA"/>
</dbReference>
<feature type="region of interest" description="Disordered" evidence="1">
    <location>
        <begin position="98"/>
        <end position="119"/>
    </location>
</feature>
<name>A0ABZ2KAU0_9BACT</name>
<evidence type="ECO:0000256" key="1">
    <source>
        <dbReference type="SAM" id="MobiDB-lite"/>
    </source>
</evidence>
<reference evidence="2 3" key="1">
    <citation type="submission" date="2021-12" db="EMBL/GenBank/DDBJ databases">
        <title>Discovery of the Pendulisporaceae a myxobacterial family with distinct sporulation behavior and unique specialized metabolism.</title>
        <authorList>
            <person name="Garcia R."/>
            <person name="Popoff A."/>
            <person name="Bader C.D."/>
            <person name="Loehr J."/>
            <person name="Walesch S."/>
            <person name="Walt C."/>
            <person name="Boldt J."/>
            <person name="Bunk B."/>
            <person name="Haeckl F.J.F.P.J."/>
            <person name="Gunesch A.P."/>
            <person name="Birkelbach J."/>
            <person name="Nuebel U."/>
            <person name="Pietschmann T."/>
            <person name="Bach T."/>
            <person name="Mueller R."/>
        </authorList>
    </citation>
    <scope>NUCLEOTIDE SEQUENCE [LARGE SCALE GENOMIC DNA]</scope>
    <source>
        <strain evidence="2 3">MSr12523</strain>
    </source>
</reference>
<dbReference type="Proteomes" id="UP001379533">
    <property type="component" value="Chromosome"/>
</dbReference>
<gene>
    <name evidence="2" type="ORF">LZC95_49615</name>
</gene>
<sequence>MRDLAIPFEKTWNMASRPAEGRLLMNPLQNLPVLLREKDGAIIAECPLLPGCSCKSLSRLDALRTMQRLLKRVVSSGLIQEIEHTRYEVVHVAVSDPVDEGQPTRARSVRTPGGTKHAA</sequence>
<proteinExistence type="predicted"/>
<accession>A0ABZ2KAU0</accession>